<protein>
    <submittedName>
        <fullName evidence="1">DUF6247 family protein</fullName>
    </submittedName>
</protein>
<accession>A0ABT6SJZ4</accession>
<name>A0ABT6SJZ4_9ACTN</name>
<organism evidence="1 2">
    <name type="scientific">Streptomyces cavernicola</name>
    <dbReference type="NCBI Taxonomy" id="3043613"/>
    <lineage>
        <taxon>Bacteria</taxon>
        <taxon>Bacillati</taxon>
        <taxon>Actinomycetota</taxon>
        <taxon>Actinomycetes</taxon>
        <taxon>Kitasatosporales</taxon>
        <taxon>Streptomycetaceae</taxon>
        <taxon>Streptomyces</taxon>
    </lineage>
</organism>
<reference evidence="1 2" key="1">
    <citation type="submission" date="2023-05" db="EMBL/GenBank/DDBJ databases">
        <title>Draft genome sequence of Streptomyces sp. B-S-A6 isolated from a cave soil in Thailand.</title>
        <authorList>
            <person name="Chamroensaksri N."/>
            <person name="Muangham S."/>
        </authorList>
    </citation>
    <scope>NUCLEOTIDE SEQUENCE [LARGE SCALE GENOMIC DNA]</scope>
    <source>
        <strain evidence="1 2">B-S-A6</strain>
    </source>
</reference>
<dbReference type="Pfam" id="PF19760">
    <property type="entry name" value="DUF6247"/>
    <property type="match status" value="1"/>
</dbReference>
<evidence type="ECO:0000313" key="2">
    <source>
        <dbReference type="Proteomes" id="UP001223978"/>
    </source>
</evidence>
<comment type="caution">
    <text evidence="1">The sequence shown here is derived from an EMBL/GenBank/DDBJ whole genome shotgun (WGS) entry which is preliminary data.</text>
</comment>
<dbReference type="Proteomes" id="UP001223978">
    <property type="component" value="Unassembled WGS sequence"/>
</dbReference>
<proteinExistence type="predicted"/>
<dbReference type="InterPro" id="IPR046214">
    <property type="entry name" value="DUF6247"/>
</dbReference>
<dbReference type="EMBL" id="JASCIQ010000044">
    <property type="protein sequence ID" value="MDI3408374.1"/>
    <property type="molecule type" value="Genomic_DNA"/>
</dbReference>
<keyword evidence="2" id="KW-1185">Reference proteome</keyword>
<evidence type="ECO:0000313" key="1">
    <source>
        <dbReference type="EMBL" id="MDI3408374.1"/>
    </source>
</evidence>
<sequence length="100" mass="11005">MTAQPIHPAVPEPPAAGAAAELRVRIAEHRLAERWLPAYEADWDRALTAARQSYALTPLHTVVREWTSRLDTEPAVTEWRASGADTADGIAIEDVLGPRR</sequence>
<gene>
    <name evidence="1" type="ORF">QIS96_31710</name>
</gene>
<dbReference type="RefSeq" id="WP_282546283.1">
    <property type="nucleotide sequence ID" value="NZ_JASCIQ010000044.1"/>
</dbReference>